<dbReference type="Proteomes" id="UP000007319">
    <property type="component" value="Chromosome"/>
</dbReference>
<keyword evidence="2" id="KW-1185">Reference proteome</keyword>
<proteinExistence type="predicted"/>
<sequence>MAVILTKSVTRTSVASITPTIWSICASALRCNQIVQRLCEGASICRWAPLLHFRLYGDANPFPPLALLPLHFFPSACELLVSLRDRSGFGRSIRGWLDPMSSRAMEG</sequence>
<name>A0A9P1NMM1_9PROT</name>
<organism evidence="1 2">
    <name type="scientific">Azospirillum baldaniorum</name>
    <dbReference type="NCBI Taxonomy" id="1064539"/>
    <lineage>
        <taxon>Bacteria</taxon>
        <taxon>Pseudomonadati</taxon>
        <taxon>Pseudomonadota</taxon>
        <taxon>Alphaproteobacteria</taxon>
        <taxon>Rhodospirillales</taxon>
        <taxon>Azospirillaceae</taxon>
        <taxon>Azospirillum</taxon>
    </lineage>
</organism>
<evidence type="ECO:0000313" key="1">
    <source>
        <dbReference type="EMBL" id="CCC98874.1"/>
    </source>
</evidence>
<accession>A0A9P1NMM1</accession>
<protein>
    <submittedName>
        <fullName evidence="1">Uncharacterized protein</fullName>
    </submittedName>
</protein>
<gene>
    <name evidence="1" type="ORF">AZOBR_160034</name>
</gene>
<dbReference type="AlphaFoldDB" id="A0A9P1NMM1"/>
<reference evidence="1 2" key="1">
    <citation type="journal article" date="2011" name="PLoS Genet.">
        <title>Azospirillum genomes reveal transition of bacteria from aquatic to terrestrial environments.</title>
        <authorList>
            <person name="Wisniewski-Dye F."/>
            <person name="Borziak K."/>
            <person name="Khalsa-Moyers G."/>
            <person name="Alexandre G."/>
            <person name="Sukharnikov L.O."/>
            <person name="Wuichet K."/>
            <person name="Hurst G.B."/>
            <person name="McDonald W.H."/>
            <person name="Robertson J.S."/>
            <person name="Barbe V."/>
            <person name="Calteau A."/>
            <person name="Rouy Z."/>
            <person name="Mangenot S."/>
            <person name="Prigent-Combaret C."/>
            <person name="Normand P."/>
            <person name="Boyer M."/>
            <person name="Siguier P."/>
            <person name="Dessaux Y."/>
            <person name="Elmerich C."/>
            <person name="Condemine G."/>
            <person name="Krishnen G."/>
            <person name="Kennedy I."/>
            <person name="Paterson A.H."/>
            <person name="Gonzalez V."/>
            <person name="Mavingui P."/>
            <person name="Zhulin I.B."/>
        </authorList>
    </citation>
    <scope>NUCLEOTIDE SEQUENCE [LARGE SCALE GENOMIC DNA]</scope>
    <source>
        <strain evidence="1 2">Sp245</strain>
    </source>
</reference>
<dbReference type="EMBL" id="HE577327">
    <property type="protein sequence ID" value="CCC98874.1"/>
    <property type="molecule type" value="Genomic_DNA"/>
</dbReference>
<evidence type="ECO:0000313" key="2">
    <source>
        <dbReference type="Proteomes" id="UP000007319"/>
    </source>
</evidence>
<dbReference type="KEGG" id="abs:AZOBR_160034"/>